<sequence length="363" mass="39668">MGHSNVPPTYSCSRPQTDTSRSSGLKPYTVSCNDNLNNALGTIRVLGLEPIEHELKPHLNTVLTDIKEGSEFIYTDFHSNTNRESNRELEAEEVNTEKGAAEQVVVSGILPILALSLRSRGPLSLLTAKLVAELAKESVVRKGFGDAGLVTALLSVLNSTDQELLLHAARAIARMSYDNCQWSRTSAHGGHLATGVSPINNIVLVVRSSRSCCCVEGRCRGSSPSCFVSRTRGPLEEVCLQALCSVSGMGVAEGAGMVWERGASVRPDESVFHGVSPHTCGFASSVILVRVSRWAPGQHTVNIEVFQRCSSSFWSLHGNQRTAHWFPPSSWESLSNLYKMIKFPGRNVPWIKSLKTRMFQTFL</sequence>
<proteinExistence type="predicted"/>
<evidence type="ECO:0000256" key="1">
    <source>
        <dbReference type="SAM" id="MobiDB-lite"/>
    </source>
</evidence>
<keyword evidence="3" id="KW-1185">Reference proteome</keyword>
<dbReference type="InterPro" id="IPR011989">
    <property type="entry name" value="ARM-like"/>
</dbReference>
<comment type="caution">
    <text evidence="2">The sequence shown here is derived from an EMBL/GenBank/DDBJ whole genome shotgun (WGS) entry which is preliminary data.</text>
</comment>
<dbReference type="SUPFAM" id="SSF48371">
    <property type="entry name" value="ARM repeat"/>
    <property type="match status" value="1"/>
</dbReference>
<dbReference type="GO" id="GO:0005085">
    <property type="term" value="F:guanyl-nucleotide exchange factor activity"/>
    <property type="evidence" value="ECO:0007669"/>
    <property type="project" value="InterPro"/>
</dbReference>
<accession>A0A9N7ZD16</accession>
<evidence type="ECO:0000313" key="2">
    <source>
        <dbReference type="EMBL" id="CAB1459915.1"/>
    </source>
</evidence>
<dbReference type="EMBL" id="CADEAL010004452">
    <property type="protein sequence ID" value="CAB1459915.1"/>
    <property type="molecule type" value="Genomic_DNA"/>
</dbReference>
<protein>
    <submittedName>
        <fullName evidence="2">Uncharacterized protein</fullName>
    </submittedName>
</protein>
<dbReference type="AlphaFoldDB" id="A0A9N7ZD16"/>
<dbReference type="Proteomes" id="UP001153269">
    <property type="component" value="Unassembled WGS sequence"/>
</dbReference>
<evidence type="ECO:0000313" key="3">
    <source>
        <dbReference type="Proteomes" id="UP001153269"/>
    </source>
</evidence>
<reference evidence="2" key="1">
    <citation type="submission" date="2020-03" db="EMBL/GenBank/DDBJ databases">
        <authorList>
            <person name="Weist P."/>
        </authorList>
    </citation>
    <scope>NUCLEOTIDE SEQUENCE</scope>
</reference>
<dbReference type="Gene3D" id="1.25.10.10">
    <property type="entry name" value="Leucine-rich Repeat Variant"/>
    <property type="match status" value="1"/>
</dbReference>
<gene>
    <name evidence="2" type="ORF">PLEPLA_LOCUS47752</name>
</gene>
<feature type="region of interest" description="Disordered" evidence="1">
    <location>
        <begin position="1"/>
        <end position="26"/>
    </location>
</feature>
<dbReference type="PANTHER" id="PTHR10957">
    <property type="entry name" value="RAP1 GTPASE-GDP DISSOCIATION STIMULATOR 1"/>
    <property type="match status" value="1"/>
</dbReference>
<feature type="compositionally biased region" description="Polar residues" evidence="1">
    <location>
        <begin position="1"/>
        <end position="23"/>
    </location>
</feature>
<dbReference type="InterPro" id="IPR040144">
    <property type="entry name" value="RAP1GDS1"/>
</dbReference>
<dbReference type="InterPro" id="IPR016024">
    <property type="entry name" value="ARM-type_fold"/>
</dbReference>
<organism evidence="2 3">
    <name type="scientific">Pleuronectes platessa</name>
    <name type="common">European plaice</name>
    <dbReference type="NCBI Taxonomy" id="8262"/>
    <lineage>
        <taxon>Eukaryota</taxon>
        <taxon>Metazoa</taxon>
        <taxon>Chordata</taxon>
        <taxon>Craniata</taxon>
        <taxon>Vertebrata</taxon>
        <taxon>Euteleostomi</taxon>
        <taxon>Actinopterygii</taxon>
        <taxon>Neopterygii</taxon>
        <taxon>Teleostei</taxon>
        <taxon>Neoteleostei</taxon>
        <taxon>Acanthomorphata</taxon>
        <taxon>Carangaria</taxon>
        <taxon>Pleuronectiformes</taxon>
        <taxon>Pleuronectoidei</taxon>
        <taxon>Pleuronectidae</taxon>
        <taxon>Pleuronectes</taxon>
    </lineage>
</organism>
<name>A0A9N7ZD16_PLEPL</name>